<keyword evidence="15" id="KW-1185">Reference proteome</keyword>
<comment type="catalytic activity">
    <reaction evidence="9 11">
        <text>S-sulfanyl-L-cysteinyl-[protein] + uridine(34) in tRNA + AH2 + ATP = 2-thiouridine(34) in tRNA + L-cysteinyl-[protein] + A + AMP + diphosphate + H(+)</text>
        <dbReference type="Rhea" id="RHEA:47032"/>
        <dbReference type="Rhea" id="RHEA-COMP:10131"/>
        <dbReference type="Rhea" id="RHEA-COMP:11726"/>
        <dbReference type="Rhea" id="RHEA-COMP:11727"/>
        <dbReference type="Rhea" id="RHEA-COMP:11728"/>
        <dbReference type="ChEBI" id="CHEBI:13193"/>
        <dbReference type="ChEBI" id="CHEBI:15378"/>
        <dbReference type="ChEBI" id="CHEBI:17499"/>
        <dbReference type="ChEBI" id="CHEBI:29950"/>
        <dbReference type="ChEBI" id="CHEBI:30616"/>
        <dbReference type="ChEBI" id="CHEBI:33019"/>
        <dbReference type="ChEBI" id="CHEBI:61963"/>
        <dbReference type="ChEBI" id="CHEBI:65315"/>
        <dbReference type="ChEBI" id="CHEBI:87170"/>
        <dbReference type="ChEBI" id="CHEBI:456215"/>
        <dbReference type="EC" id="2.8.1.13"/>
    </reaction>
</comment>
<dbReference type="Gene3D" id="2.30.30.280">
    <property type="entry name" value="Adenine nucleotide alpha hydrolases-like domains"/>
    <property type="match status" value="1"/>
</dbReference>
<feature type="binding site" evidence="11">
    <location>
        <begin position="10"/>
        <end position="17"/>
    </location>
    <ligand>
        <name>ATP</name>
        <dbReference type="ChEBI" id="CHEBI:30616"/>
    </ligand>
</feature>
<keyword evidence="8 11" id="KW-1015">Disulfide bond</keyword>
<dbReference type="AlphaFoldDB" id="A0A840UPL8"/>
<dbReference type="FunFam" id="2.40.30.10:FF:000023">
    <property type="entry name" value="tRNA-specific 2-thiouridylase MnmA"/>
    <property type="match status" value="1"/>
</dbReference>
<comment type="caution">
    <text evidence="11">Lacks conserved residue(s) required for the propagation of feature annotation.</text>
</comment>
<feature type="site" description="Interaction with tRNA" evidence="11">
    <location>
        <position position="340"/>
    </location>
</feature>
<dbReference type="SUPFAM" id="SSF52402">
    <property type="entry name" value="Adenine nucleotide alpha hydrolases-like"/>
    <property type="match status" value="1"/>
</dbReference>
<dbReference type="NCBIfam" id="TIGR00420">
    <property type="entry name" value="trmU"/>
    <property type="match status" value="1"/>
</dbReference>
<evidence type="ECO:0000313" key="15">
    <source>
        <dbReference type="Proteomes" id="UP000559117"/>
    </source>
</evidence>
<dbReference type="GO" id="GO:0002143">
    <property type="term" value="P:tRNA wobble position uridine thiolation"/>
    <property type="evidence" value="ECO:0007669"/>
    <property type="project" value="TreeGrafter"/>
</dbReference>
<comment type="similarity">
    <text evidence="11">Belongs to the MnmA/TRMU family.</text>
</comment>
<evidence type="ECO:0000256" key="9">
    <source>
        <dbReference type="ARBA" id="ARBA00051542"/>
    </source>
</evidence>
<evidence type="ECO:0000256" key="11">
    <source>
        <dbReference type="HAMAP-Rule" id="MF_00144"/>
    </source>
</evidence>
<dbReference type="PANTHER" id="PTHR11933">
    <property type="entry name" value="TRNA 5-METHYLAMINOMETHYL-2-THIOURIDYLATE -METHYLTRANSFERASE"/>
    <property type="match status" value="1"/>
</dbReference>
<keyword evidence="4 11" id="KW-0819">tRNA processing</keyword>
<dbReference type="Pfam" id="PF20258">
    <property type="entry name" value="tRNA_Me_trans_C"/>
    <property type="match status" value="1"/>
</dbReference>
<feature type="binding site" evidence="11">
    <location>
        <position position="128"/>
    </location>
    <ligand>
        <name>ATP</name>
        <dbReference type="ChEBI" id="CHEBI:30616"/>
    </ligand>
</feature>
<dbReference type="InterPro" id="IPR014729">
    <property type="entry name" value="Rossmann-like_a/b/a_fold"/>
</dbReference>
<dbReference type="RefSeq" id="WP_183861786.1">
    <property type="nucleotide sequence ID" value="NZ_JACHFH010000021.1"/>
</dbReference>
<dbReference type="CDD" id="cd01998">
    <property type="entry name" value="MnmA_TRMU-like"/>
    <property type="match status" value="1"/>
</dbReference>
<dbReference type="GO" id="GO:0103016">
    <property type="term" value="F:tRNA-uridine 2-sulfurtransferase activity"/>
    <property type="evidence" value="ECO:0007669"/>
    <property type="project" value="UniProtKB-EC"/>
</dbReference>
<accession>A0A840UPL8</accession>
<dbReference type="Pfam" id="PF20259">
    <property type="entry name" value="tRNA_Me_trans_M"/>
    <property type="match status" value="1"/>
</dbReference>
<dbReference type="EMBL" id="JACHFH010000021">
    <property type="protein sequence ID" value="MBB5336658.1"/>
    <property type="molecule type" value="Genomic_DNA"/>
</dbReference>
<dbReference type="FunFam" id="3.40.50.620:FF:000115">
    <property type="entry name" value="tRNA-specific 2-thiouridylase MnmA"/>
    <property type="match status" value="1"/>
</dbReference>
<evidence type="ECO:0000256" key="8">
    <source>
        <dbReference type="ARBA" id="ARBA00023157"/>
    </source>
</evidence>
<dbReference type="InterPro" id="IPR046885">
    <property type="entry name" value="MnmA-like_C"/>
</dbReference>
<dbReference type="InterPro" id="IPR046884">
    <property type="entry name" value="MnmA-like_central"/>
</dbReference>
<keyword evidence="3 11" id="KW-0808">Transferase</keyword>
<reference evidence="14 15" key="1">
    <citation type="submission" date="2020-08" db="EMBL/GenBank/DDBJ databases">
        <title>Genomic Encyclopedia of Type Strains, Phase IV (KMG-IV): sequencing the most valuable type-strain genomes for metagenomic binning, comparative biology and taxonomic classification.</title>
        <authorList>
            <person name="Goeker M."/>
        </authorList>
    </citation>
    <scope>NUCLEOTIDE SEQUENCE [LARGE SCALE GENOMIC DNA]</scope>
    <source>
        <strain evidence="14 15">DSM 24661</strain>
    </source>
</reference>
<dbReference type="PANTHER" id="PTHR11933:SF5">
    <property type="entry name" value="MITOCHONDRIAL TRNA-SPECIFIC 2-THIOURIDYLASE 1"/>
    <property type="match status" value="1"/>
</dbReference>
<dbReference type="GO" id="GO:0000049">
    <property type="term" value="F:tRNA binding"/>
    <property type="evidence" value="ECO:0007669"/>
    <property type="project" value="UniProtKB-KW"/>
</dbReference>
<dbReference type="Gene3D" id="2.40.30.10">
    <property type="entry name" value="Translation factors"/>
    <property type="match status" value="1"/>
</dbReference>
<dbReference type="Proteomes" id="UP000559117">
    <property type="component" value="Unassembled WGS sequence"/>
</dbReference>
<comment type="subcellular location">
    <subcellularLocation>
        <location evidence="11">Cytoplasm</location>
    </subcellularLocation>
</comment>
<feature type="domain" description="tRNA-specific 2-thiouridylase MnmA-like C-terminal" evidence="12">
    <location>
        <begin position="280"/>
        <end position="356"/>
    </location>
</feature>
<organism evidence="14 15">
    <name type="scientific">Pectinatus brassicae</name>
    <dbReference type="NCBI Taxonomy" id="862415"/>
    <lineage>
        <taxon>Bacteria</taxon>
        <taxon>Bacillati</taxon>
        <taxon>Bacillota</taxon>
        <taxon>Negativicutes</taxon>
        <taxon>Selenomonadales</taxon>
        <taxon>Selenomonadaceae</taxon>
        <taxon>Pectinatus</taxon>
    </lineage>
</organism>
<keyword evidence="5 11" id="KW-0547">Nucleotide-binding</keyword>
<evidence type="ECO:0000256" key="1">
    <source>
        <dbReference type="ARBA" id="ARBA00022490"/>
    </source>
</evidence>
<sequence length="362" mass="40330">MSNKKTVAVAMSGGVDSSTTAALLLEQGYNVFGVTMVLSDEGRGFSKEDSYENLSSVHDARIVCEQLKIKHYVLDFKDVFKQEVTDYFVNEYLAAHTPNPCVRCNHYIKFGRLLKECLALGADLMATGHYVSIDKNDAGRYLIKRAADTHKDQSYVLYHLQQDALKHIIFPLSSFSKPEIREKAKAYNLPVANKKESQEICFIPNDDYKTYLKNHTDMKFKAGNIVDTNGNILGRHNGLSLYTIGQRKGLGIAAPEPLYVIELNTEKNQVIVGSNNQVYSKGLTAKNLNWIPFDGISAPLKTTAQIRYGKNTFSATVIPQENNTATVMFDEPQRAVTPGQSVVFYDNNILLGGGIIEQAIRD</sequence>
<evidence type="ECO:0000256" key="10">
    <source>
        <dbReference type="ARBA" id="ARBA00056575"/>
    </source>
</evidence>
<feature type="active site" description="Cysteine persulfide intermediate" evidence="11">
    <location>
        <position position="201"/>
    </location>
</feature>
<dbReference type="GO" id="GO:0005737">
    <property type="term" value="C:cytoplasm"/>
    <property type="evidence" value="ECO:0007669"/>
    <property type="project" value="UniProtKB-SubCell"/>
</dbReference>
<dbReference type="Pfam" id="PF03054">
    <property type="entry name" value="tRNA_Me_trans"/>
    <property type="match status" value="1"/>
</dbReference>
<proteinExistence type="inferred from homology"/>
<keyword evidence="6 11" id="KW-0067">ATP-binding</keyword>
<dbReference type="Gene3D" id="3.40.50.620">
    <property type="entry name" value="HUPs"/>
    <property type="match status" value="1"/>
</dbReference>
<feature type="domain" description="tRNA-specific 2-thiouridylase MnmA-like central" evidence="13">
    <location>
        <begin position="210"/>
        <end position="274"/>
    </location>
</feature>
<dbReference type="NCBIfam" id="NF001138">
    <property type="entry name" value="PRK00143.1"/>
    <property type="match status" value="1"/>
</dbReference>
<evidence type="ECO:0000256" key="6">
    <source>
        <dbReference type="ARBA" id="ARBA00022840"/>
    </source>
</evidence>
<gene>
    <name evidence="11" type="primary">mnmA</name>
    <name evidence="14" type="ORF">HNR32_001809</name>
</gene>
<evidence type="ECO:0000256" key="3">
    <source>
        <dbReference type="ARBA" id="ARBA00022679"/>
    </source>
</evidence>
<comment type="caution">
    <text evidence="14">The sequence shown here is derived from an EMBL/GenBank/DDBJ whole genome shotgun (WGS) entry which is preliminary data.</text>
</comment>
<evidence type="ECO:0000256" key="5">
    <source>
        <dbReference type="ARBA" id="ARBA00022741"/>
    </source>
</evidence>
<dbReference type="FunFam" id="2.30.30.280:FF:000001">
    <property type="entry name" value="tRNA-specific 2-thiouridylase MnmA"/>
    <property type="match status" value="1"/>
</dbReference>
<keyword evidence="1 11" id="KW-0963">Cytoplasm</keyword>
<evidence type="ECO:0000259" key="12">
    <source>
        <dbReference type="Pfam" id="PF20258"/>
    </source>
</evidence>
<feature type="region of interest" description="Interaction with tRNA" evidence="11">
    <location>
        <begin position="151"/>
        <end position="153"/>
    </location>
</feature>
<name>A0A840UPL8_9FIRM</name>
<evidence type="ECO:0000259" key="13">
    <source>
        <dbReference type="Pfam" id="PF20259"/>
    </source>
</evidence>
<dbReference type="EC" id="2.8.1.13" evidence="11"/>
<dbReference type="InterPro" id="IPR004506">
    <property type="entry name" value="MnmA-like"/>
</dbReference>
<protein>
    <recommendedName>
        <fullName evidence="11">tRNA-specific 2-thiouridylase MnmA</fullName>
        <ecNumber evidence="11">2.8.1.13</ecNumber>
    </recommendedName>
</protein>
<evidence type="ECO:0000256" key="2">
    <source>
        <dbReference type="ARBA" id="ARBA00022555"/>
    </source>
</evidence>
<feature type="site" description="Interaction with tRNA" evidence="11">
    <location>
        <position position="129"/>
    </location>
</feature>
<evidence type="ECO:0000256" key="7">
    <source>
        <dbReference type="ARBA" id="ARBA00022884"/>
    </source>
</evidence>
<keyword evidence="2 11" id="KW-0820">tRNA-binding</keyword>
<evidence type="ECO:0000256" key="4">
    <source>
        <dbReference type="ARBA" id="ARBA00022694"/>
    </source>
</evidence>
<feature type="active site" description="Nucleophile" evidence="11">
    <location>
        <position position="104"/>
    </location>
</feature>
<feature type="disulfide bond" description="Alternate" evidence="11">
    <location>
        <begin position="104"/>
        <end position="201"/>
    </location>
</feature>
<dbReference type="InterPro" id="IPR023382">
    <property type="entry name" value="MnmA-like_central_sf"/>
</dbReference>
<evidence type="ECO:0000313" key="14">
    <source>
        <dbReference type="EMBL" id="MBB5336658.1"/>
    </source>
</evidence>
<comment type="function">
    <text evidence="10 11">Catalyzes the 2-thiolation of uridine at the wobble position (U34) of tRNA, leading to the formation of s(2)U34.</text>
</comment>
<dbReference type="HAMAP" id="MF_00144">
    <property type="entry name" value="tRNA_thiouridyl_MnmA"/>
    <property type="match status" value="1"/>
</dbReference>
<keyword evidence="7 11" id="KW-0694">RNA-binding</keyword>
<dbReference type="GO" id="GO:0005524">
    <property type="term" value="F:ATP binding"/>
    <property type="evidence" value="ECO:0007669"/>
    <property type="project" value="UniProtKB-KW"/>
</dbReference>
<feature type="binding site" evidence="11">
    <location>
        <position position="36"/>
    </location>
    <ligand>
        <name>ATP</name>
        <dbReference type="ChEBI" id="CHEBI:30616"/>
    </ligand>
</feature>
<feature type="region of interest" description="Interaction with tRNA" evidence="11">
    <location>
        <begin position="307"/>
        <end position="308"/>
    </location>
</feature>